<dbReference type="InterPro" id="IPR053145">
    <property type="entry name" value="AB_hydrolase_Est10"/>
</dbReference>
<evidence type="ECO:0000259" key="1">
    <source>
        <dbReference type="Pfam" id="PF12146"/>
    </source>
</evidence>
<comment type="caution">
    <text evidence="2">The sequence shown here is derived from an EMBL/GenBank/DDBJ whole genome shotgun (WGS) entry which is preliminary data.</text>
</comment>
<dbReference type="EMBL" id="JARJLM010000683">
    <property type="protein sequence ID" value="MDF3839489.1"/>
    <property type="molecule type" value="Genomic_DNA"/>
</dbReference>
<dbReference type="Pfam" id="PF12146">
    <property type="entry name" value="Hydrolase_4"/>
    <property type="match status" value="1"/>
</dbReference>
<dbReference type="GO" id="GO:0016787">
    <property type="term" value="F:hydrolase activity"/>
    <property type="evidence" value="ECO:0007669"/>
    <property type="project" value="UniProtKB-KW"/>
</dbReference>
<evidence type="ECO:0000313" key="2">
    <source>
        <dbReference type="EMBL" id="MDF3839489.1"/>
    </source>
</evidence>
<dbReference type="Proteomes" id="UP001216674">
    <property type="component" value="Unassembled WGS sequence"/>
</dbReference>
<dbReference type="SUPFAM" id="SSF53474">
    <property type="entry name" value="alpha/beta-Hydrolases"/>
    <property type="match status" value="2"/>
</dbReference>
<dbReference type="InterPro" id="IPR029058">
    <property type="entry name" value="AB_hydrolase_fold"/>
</dbReference>
<proteinExistence type="predicted"/>
<accession>A0ABT6B3P0</accession>
<dbReference type="PANTHER" id="PTHR43265">
    <property type="entry name" value="ESTERASE ESTD"/>
    <property type="match status" value="1"/>
</dbReference>
<keyword evidence="3" id="KW-1185">Reference proteome</keyword>
<gene>
    <name evidence="2" type="ORF">P3W85_42120</name>
</gene>
<dbReference type="InterPro" id="IPR022742">
    <property type="entry name" value="Hydrolase_4"/>
</dbReference>
<protein>
    <submittedName>
        <fullName evidence="2">Alpha/beta hydrolase</fullName>
    </submittedName>
</protein>
<sequence length="639" mass="68743">MSDRAGTQGLATAGQAPPNHMLPLLFGGCYGWLHLPGPAVQLARESGGRYGVVLCNPFGQEAVMTHRGWRYLAELLAANGMPALRFDYHGTGDSDGAESDPQRVPAWIDSIAAAVATLRARTGVQRVALCGLRLGALLATLAAQEIGNVDALALLAPVVRGRDHLRELRALQSTSRVTPADQLDPAETERFMTVVGNRLYRDAVERIQACDLGKPDQLQRCPAARMLILSASPLDGARRLADAAGALGCAVERAPFPEYEAYASYPELNDLPWSAFRHVTGWLAGASPDALALPGIAVAARVVPAASPLLHGDGFIERRMHFGAAGLFGILCEAPAPAAGAPAVLLVNTGAGHHIGDARMGVLCARHLARQGIPSLRMDLGGIGDSASLTLARYGFQPYDSALRHDVIAAAGWLRSQGYQRVALFGICSGAYAGLHAACESEHIAGAVLVNLQSFIWPEGLEIQEVVQQRPRQRDAATRTYLASCLRPQKWVRVLRGDTEIGSIVRELARRGMLRLRTRASHTAGWITGADTPVRRVRNLLRRLDGRGVPVWLVYGGYDPGLGELATYFGSGGRVMRRYRNVRLCISDRIDHALRAYTARDAVLALLDSYLRTHFCVTRDAEAAREKAVPAAGMETSKP</sequence>
<organism evidence="2 3">
    <name type="scientific">Cupriavidus basilensis</name>
    <dbReference type="NCBI Taxonomy" id="68895"/>
    <lineage>
        <taxon>Bacteria</taxon>
        <taxon>Pseudomonadati</taxon>
        <taxon>Pseudomonadota</taxon>
        <taxon>Betaproteobacteria</taxon>
        <taxon>Burkholderiales</taxon>
        <taxon>Burkholderiaceae</taxon>
        <taxon>Cupriavidus</taxon>
    </lineage>
</organism>
<dbReference type="RefSeq" id="WP_276269180.1">
    <property type="nucleotide sequence ID" value="NZ_JARJLM010000683.1"/>
</dbReference>
<evidence type="ECO:0000313" key="3">
    <source>
        <dbReference type="Proteomes" id="UP001216674"/>
    </source>
</evidence>
<dbReference type="PANTHER" id="PTHR43265:SF1">
    <property type="entry name" value="ESTERASE ESTD"/>
    <property type="match status" value="1"/>
</dbReference>
<dbReference type="PROSITE" id="PS51257">
    <property type="entry name" value="PROKAR_LIPOPROTEIN"/>
    <property type="match status" value="1"/>
</dbReference>
<feature type="domain" description="Serine aminopeptidase S33" evidence="1">
    <location>
        <begin position="71"/>
        <end position="180"/>
    </location>
</feature>
<keyword evidence="2" id="KW-0378">Hydrolase</keyword>
<dbReference type="Gene3D" id="3.40.50.1820">
    <property type="entry name" value="alpha/beta hydrolase"/>
    <property type="match status" value="2"/>
</dbReference>
<name>A0ABT6B3P0_9BURK</name>
<reference evidence="2 3" key="1">
    <citation type="submission" date="2023-03" db="EMBL/GenBank/DDBJ databases">
        <title>Draft assemblies of triclosan tolerant bacteria isolated from returned activated sludge.</title>
        <authorList>
            <person name="Van Hamelsveld S."/>
        </authorList>
    </citation>
    <scope>NUCLEOTIDE SEQUENCE [LARGE SCALE GENOMIC DNA]</scope>
    <source>
        <strain evidence="2 3">GW210010_S58</strain>
    </source>
</reference>